<name>A0A1M5SG87_9BACT</name>
<evidence type="ECO:0000313" key="2">
    <source>
        <dbReference type="Proteomes" id="UP000184212"/>
    </source>
</evidence>
<protein>
    <recommendedName>
        <fullName evidence="3">DUF4440 domain-containing protein</fullName>
    </recommendedName>
</protein>
<proteinExistence type="predicted"/>
<gene>
    <name evidence="1" type="ORF">SAMN04488109_3918</name>
</gene>
<dbReference type="AlphaFoldDB" id="A0A1M5SG87"/>
<keyword evidence="2" id="KW-1185">Reference proteome</keyword>
<dbReference type="STRING" id="947013.SAMN04488109_3918"/>
<dbReference type="EMBL" id="FQWQ01000002">
    <property type="protein sequence ID" value="SHH37544.1"/>
    <property type="molecule type" value="Genomic_DNA"/>
</dbReference>
<evidence type="ECO:0000313" key="1">
    <source>
        <dbReference type="EMBL" id="SHH37544.1"/>
    </source>
</evidence>
<sequence>MLFAAVLFGCVALTAFKLTEGNERGSHEIDAKVKAEVYKVLDDYMNTFNAKNLKAWEATYQFPHHRLASGKMNVLENAGLRDSASVFVPLQKGGWDHSAWDHRNIVQASDTKVHVDTRFSRYKADGSKLGVYESLYILTKENGRWGVKMRSSYAE</sequence>
<reference evidence="1 2" key="1">
    <citation type="submission" date="2016-11" db="EMBL/GenBank/DDBJ databases">
        <authorList>
            <person name="Jaros S."/>
            <person name="Januszkiewicz K."/>
            <person name="Wedrychowicz H."/>
        </authorList>
    </citation>
    <scope>NUCLEOTIDE SEQUENCE [LARGE SCALE GENOMIC DNA]</scope>
    <source>
        <strain evidence="1 2">DSM 24574</strain>
    </source>
</reference>
<accession>A0A1M5SG87</accession>
<evidence type="ECO:0008006" key="3">
    <source>
        <dbReference type="Google" id="ProtNLM"/>
    </source>
</evidence>
<organism evidence="1 2">
    <name type="scientific">Chryseolinea serpens</name>
    <dbReference type="NCBI Taxonomy" id="947013"/>
    <lineage>
        <taxon>Bacteria</taxon>
        <taxon>Pseudomonadati</taxon>
        <taxon>Bacteroidota</taxon>
        <taxon>Cytophagia</taxon>
        <taxon>Cytophagales</taxon>
        <taxon>Fulvivirgaceae</taxon>
        <taxon>Chryseolinea</taxon>
    </lineage>
</organism>
<dbReference type="Proteomes" id="UP000184212">
    <property type="component" value="Unassembled WGS sequence"/>
</dbReference>